<evidence type="ECO:0000313" key="9">
    <source>
        <dbReference type="EMBL" id="GAN12593.1"/>
    </source>
</evidence>
<reference evidence="9 10" key="1">
    <citation type="submission" date="2014-08" db="EMBL/GenBank/DDBJ databases">
        <title>Whole genome shotgun sequence of Sphingomonas paucimobilis NBRC 13935.</title>
        <authorList>
            <person name="Hosoyama A."/>
            <person name="Hashimoto M."/>
            <person name="Hosoyama Y."/>
            <person name="Noguchi M."/>
            <person name="Uohara A."/>
            <person name="Ohji S."/>
            <person name="Katano-Makiyama Y."/>
            <person name="Ichikawa N."/>
            <person name="Kimura A."/>
            <person name="Yamazoe A."/>
            <person name="Fujita N."/>
        </authorList>
    </citation>
    <scope>NUCLEOTIDE SEQUENCE [LARGE SCALE GENOMIC DNA]</scope>
    <source>
        <strain evidence="9 10">NBRC 13935</strain>
    </source>
</reference>
<keyword evidence="7" id="KW-0067">ATP-binding</keyword>
<comment type="catalytic activity">
    <reaction evidence="1">
        <text>ATP + protein L-histidine = ADP + protein N-phospho-L-histidine.</text>
        <dbReference type="EC" id="2.7.13.3"/>
    </reaction>
</comment>
<dbReference type="SUPFAM" id="SSF55781">
    <property type="entry name" value="GAF domain-like"/>
    <property type="match status" value="1"/>
</dbReference>
<evidence type="ECO:0000259" key="8">
    <source>
        <dbReference type="SMART" id="SM00065"/>
    </source>
</evidence>
<dbReference type="SMART" id="SM00065">
    <property type="entry name" value="GAF"/>
    <property type="match status" value="1"/>
</dbReference>
<dbReference type="InterPro" id="IPR029016">
    <property type="entry name" value="GAF-like_dom_sf"/>
</dbReference>
<keyword evidence="5" id="KW-0547">Nucleotide-binding</keyword>
<dbReference type="EC" id="2.7.13.3" evidence="2"/>
<dbReference type="AlphaFoldDB" id="A0A0C9NCW6"/>
<evidence type="ECO:0000256" key="2">
    <source>
        <dbReference type="ARBA" id="ARBA00012438"/>
    </source>
</evidence>
<dbReference type="InterPro" id="IPR011495">
    <property type="entry name" value="Sig_transdc_His_kin_sub2_dim/P"/>
</dbReference>
<gene>
    <name evidence="9" type="ORF">SP6_11_00940</name>
</gene>
<accession>A0A0C9NCW6</accession>
<dbReference type="Proteomes" id="UP000032025">
    <property type="component" value="Unassembled WGS sequence"/>
</dbReference>
<dbReference type="Pfam" id="PF07568">
    <property type="entry name" value="HisKA_2"/>
    <property type="match status" value="1"/>
</dbReference>
<evidence type="ECO:0000256" key="3">
    <source>
        <dbReference type="ARBA" id="ARBA00022553"/>
    </source>
</evidence>
<evidence type="ECO:0000256" key="5">
    <source>
        <dbReference type="ARBA" id="ARBA00022741"/>
    </source>
</evidence>
<organism evidence="9 10">
    <name type="scientific">Sphingomonas paucimobilis NBRC 13935</name>
    <dbReference type="NCBI Taxonomy" id="1219050"/>
    <lineage>
        <taxon>Bacteria</taxon>
        <taxon>Pseudomonadati</taxon>
        <taxon>Pseudomonadota</taxon>
        <taxon>Alphaproteobacteria</taxon>
        <taxon>Sphingomonadales</taxon>
        <taxon>Sphingomonadaceae</taxon>
        <taxon>Sphingomonas</taxon>
    </lineage>
</organism>
<dbReference type="PANTHER" id="PTHR41523:SF8">
    <property type="entry name" value="ETHYLENE RESPONSE SENSOR PROTEIN"/>
    <property type="match status" value="1"/>
</dbReference>
<dbReference type="Pfam" id="PF01590">
    <property type="entry name" value="GAF"/>
    <property type="match status" value="1"/>
</dbReference>
<dbReference type="PANTHER" id="PTHR41523">
    <property type="entry name" value="TWO-COMPONENT SYSTEM SENSOR PROTEIN"/>
    <property type="match status" value="1"/>
</dbReference>
<sequence length="389" mass="42364">MASPTTLNAAPLPLVDDAIGPVASDPDTTRRYLALIAAATDRLMGADDPARMIEALFELIRDELRLDLFFNFRRDADDIRLEACGGLSPAQRRAMADLDIAGSLCARAMRERRVLHLTDIQHSDDPAAAFVRSIGVKAYLCMPLFYGEQLLGTLSFGRRAAGPFTDEEQRLLSLLCHYVSLAKHRLRIEQALREGIETQTRLLDELNHRVRNALQVAIGLVTNEVRAAADPRTRAALGRAAERLQVLASAHRPLYATAEPGLVDLAALFGDVIGQLRGDEAPPEIAAPDAIAVPIERAVAAALLLDTMLEAQIGVPRIHMTTRQIDGNEMLRISFDGVGWERGVDLVGTDRLVARLCHQLRATLTSEGSGCLILVMPHDGGEHRHGPAV</sequence>
<keyword evidence="3" id="KW-0597">Phosphoprotein</keyword>
<evidence type="ECO:0000256" key="4">
    <source>
        <dbReference type="ARBA" id="ARBA00022679"/>
    </source>
</evidence>
<keyword evidence="10" id="KW-1185">Reference proteome</keyword>
<evidence type="ECO:0000256" key="1">
    <source>
        <dbReference type="ARBA" id="ARBA00000085"/>
    </source>
</evidence>
<evidence type="ECO:0000256" key="7">
    <source>
        <dbReference type="ARBA" id="ARBA00022840"/>
    </source>
</evidence>
<evidence type="ECO:0000256" key="6">
    <source>
        <dbReference type="ARBA" id="ARBA00022777"/>
    </source>
</evidence>
<protein>
    <recommendedName>
        <fullName evidence="2">histidine kinase</fullName>
        <ecNumber evidence="2">2.7.13.3</ecNumber>
    </recommendedName>
</protein>
<evidence type="ECO:0000313" key="10">
    <source>
        <dbReference type="Proteomes" id="UP000032025"/>
    </source>
</evidence>
<feature type="domain" description="GAF" evidence="8">
    <location>
        <begin position="48"/>
        <end position="193"/>
    </location>
</feature>
<keyword evidence="6" id="KW-0418">Kinase</keyword>
<dbReference type="GO" id="GO:0004673">
    <property type="term" value="F:protein histidine kinase activity"/>
    <property type="evidence" value="ECO:0007669"/>
    <property type="project" value="UniProtKB-EC"/>
</dbReference>
<dbReference type="Gene3D" id="3.30.450.40">
    <property type="match status" value="1"/>
</dbReference>
<dbReference type="InterPro" id="IPR003018">
    <property type="entry name" value="GAF"/>
</dbReference>
<comment type="caution">
    <text evidence="9">The sequence shown here is derived from an EMBL/GenBank/DDBJ whole genome shotgun (WGS) entry which is preliminary data.</text>
</comment>
<keyword evidence="4" id="KW-0808">Transferase</keyword>
<dbReference type="GO" id="GO:0005524">
    <property type="term" value="F:ATP binding"/>
    <property type="evidence" value="ECO:0007669"/>
    <property type="project" value="UniProtKB-KW"/>
</dbReference>
<name>A0A0C9NCW6_SPHPI</name>
<dbReference type="EMBL" id="BBJS01000011">
    <property type="protein sequence ID" value="GAN12593.1"/>
    <property type="molecule type" value="Genomic_DNA"/>
</dbReference>
<proteinExistence type="predicted"/>